<feature type="region of interest" description="Disordered" evidence="1">
    <location>
        <begin position="54"/>
        <end position="95"/>
    </location>
</feature>
<keyword evidence="3" id="KW-1185">Reference proteome</keyword>
<name>T0QNE4_SAPDV</name>
<dbReference type="EMBL" id="JH767151">
    <property type="protein sequence ID" value="EQC35350.1"/>
    <property type="molecule type" value="Genomic_DNA"/>
</dbReference>
<dbReference type="RefSeq" id="XP_008611100.1">
    <property type="nucleotide sequence ID" value="XM_008612878.1"/>
</dbReference>
<protein>
    <submittedName>
        <fullName evidence="2">Uncharacterized protein</fullName>
    </submittedName>
</protein>
<dbReference type="GeneID" id="19947789"/>
<dbReference type="VEuPathDB" id="FungiDB:SDRG_07062"/>
<evidence type="ECO:0000313" key="2">
    <source>
        <dbReference type="EMBL" id="EQC35350.1"/>
    </source>
</evidence>
<feature type="region of interest" description="Disordered" evidence="1">
    <location>
        <begin position="19"/>
        <end position="40"/>
    </location>
</feature>
<evidence type="ECO:0000313" key="3">
    <source>
        <dbReference type="Proteomes" id="UP000030762"/>
    </source>
</evidence>
<dbReference type="AlphaFoldDB" id="T0QNE4"/>
<dbReference type="InParanoid" id="T0QNE4"/>
<evidence type="ECO:0000256" key="1">
    <source>
        <dbReference type="SAM" id="MobiDB-lite"/>
    </source>
</evidence>
<accession>T0QNE4</accession>
<dbReference type="OrthoDB" id="10565373at2759"/>
<proteinExistence type="predicted"/>
<organism evidence="2 3">
    <name type="scientific">Saprolegnia diclina (strain VS20)</name>
    <dbReference type="NCBI Taxonomy" id="1156394"/>
    <lineage>
        <taxon>Eukaryota</taxon>
        <taxon>Sar</taxon>
        <taxon>Stramenopiles</taxon>
        <taxon>Oomycota</taxon>
        <taxon>Saprolegniomycetes</taxon>
        <taxon>Saprolegniales</taxon>
        <taxon>Saprolegniaceae</taxon>
        <taxon>Saprolegnia</taxon>
    </lineage>
</organism>
<dbReference type="Proteomes" id="UP000030762">
    <property type="component" value="Unassembled WGS sequence"/>
</dbReference>
<gene>
    <name evidence="2" type="ORF">SDRG_07062</name>
</gene>
<reference evidence="2 3" key="1">
    <citation type="submission" date="2012-04" db="EMBL/GenBank/DDBJ databases">
        <title>The Genome Sequence of Saprolegnia declina VS20.</title>
        <authorList>
            <consortium name="The Broad Institute Genome Sequencing Platform"/>
            <person name="Russ C."/>
            <person name="Nusbaum C."/>
            <person name="Tyler B."/>
            <person name="van West P."/>
            <person name="Dieguez-Uribeondo J."/>
            <person name="de Bruijn I."/>
            <person name="Tripathy S."/>
            <person name="Jiang R."/>
            <person name="Young S.K."/>
            <person name="Zeng Q."/>
            <person name="Gargeya S."/>
            <person name="Fitzgerald M."/>
            <person name="Haas B."/>
            <person name="Abouelleil A."/>
            <person name="Alvarado L."/>
            <person name="Arachchi H.M."/>
            <person name="Berlin A."/>
            <person name="Chapman S.B."/>
            <person name="Goldberg J."/>
            <person name="Griggs A."/>
            <person name="Gujja S."/>
            <person name="Hansen M."/>
            <person name="Howarth C."/>
            <person name="Imamovic A."/>
            <person name="Larimer J."/>
            <person name="McCowen C."/>
            <person name="Montmayeur A."/>
            <person name="Murphy C."/>
            <person name="Neiman D."/>
            <person name="Pearson M."/>
            <person name="Priest M."/>
            <person name="Roberts A."/>
            <person name="Saif S."/>
            <person name="Shea T."/>
            <person name="Sisk P."/>
            <person name="Sykes S."/>
            <person name="Wortman J."/>
            <person name="Nusbaum C."/>
            <person name="Birren B."/>
        </authorList>
    </citation>
    <scope>NUCLEOTIDE SEQUENCE [LARGE SCALE GENOMIC DNA]</scope>
    <source>
        <strain evidence="2 3">VS20</strain>
    </source>
</reference>
<sequence length="297" mass="32328">MSKRTSAGDLHTTTAGVARLALDDRHAPTPQATTLDRHATTLDATMGGIARLGLGDEEEARPAPALEAPRAKRAKSEHVSSINAAPTQYPSSEPPTRRLVTFLHASPFMLAGPDGAVTKCNRIDVAAKYAAVVSKPLNGYQATEHLVAVRSDAYKERQLLAYSAARALELGRAFVRGVKCIHIKHITESCADTVLDALELQVDAWLAATAEPHNAATHIVLDGVDALVSSRAFVTWLDKTGTDEEHVHFLLTSRAVSPHIRKVKDLHRVHQIEIACHTTLAPSTYRYRYPIKTRTAF</sequence>
<feature type="compositionally biased region" description="Polar residues" evidence="1">
    <location>
        <begin position="79"/>
        <end position="91"/>
    </location>
</feature>